<gene>
    <name evidence="1" type="ORF">METZ01_LOCUS23069</name>
</gene>
<dbReference type="AlphaFoldDB" id="A0A381PT70"/>
<name>A0A381PT70_9ZZZZ</name>
<evidence type="ECO:0000313" key="1">
    <source>
        <dbReference type="EMBL" id="SUZ70215.1"/>
    </source>
</evidence>
<sequence>MSELNISNEEGIACITINRPKVLNALSPDLLNSLINTCNTLRLDDNLKTVILRGSGENFSSGADLPAFQTDLTRDPQTTADLGRLAAEALSSLPQITMAAIQGYCVGGAIVLAAACDIRIASENSHFFIPEIDAGIPLAWGGMDHLVRLVGATLAADLVVTCRKFGADEALQSGFTSRIIKTENFEKEISKISKNISQKSNLALKITKQQLISIRNGNFDSRNDAASMLNSIADPEGKNIHNKYVNKLK</sequence>
<dbReference type="InterPro" id="IPR029045">
    <property type="entry name" value="ClpP/crotonase-like_dom_sf"/>
</dbReference>
<dbReference type="Pfam" id="PF00378">
    <property type="entry name" value="ECH_1"/>
    <property type="match status" value="1"/>
</dbReference>
<evidence type="ECO:0008006" key="2">
    <source>
        <dbReference type="Google" id="ProtNLM"/>
    </source>
</evidence>
<dbReference type="Gene3D" id="3.90.226.10">
    <property type="entry name" value="2-enoyl-CoA Hydratase, Chain A, domain 1"/>
    <property type="match status" value="1"/>
</dbReference>
<reference evidence="1" key="1">
    <citation type="submission" date="2018-05" db="EMBL/GenBank/DDBJ databases">
        <authorList>
            <person name="Lanie J.A."/>
            <person name="Ng W.-L."/>
            <person name="Kazmierczak K.M."/>
            <person name="Andrzejewski T.M."/>
            <person name="Davidsen T.M."/>
            <person name="Wayne K.J."/>
            <person name="Tettelin H."/>
            <person name="Glass J.I."/>
            <person name="Rusch D."/>
            <person name="Podicherti R."/>
            <person name="Tsui H.-C.T."/>
            <person name="Winkler M.E."/>
        </authorList>
    </citation>
    <scope>NUCLEOTIDE SEQUENCE</scope>
</reference>
<dbReference type="InterPro" id="IPR001753">
    <property type="entry name" value="Enoyl-CoA_hydra/iso"/>
</dbReference>
<dbReference type="SUPFAM" id="SSF52096">
    <property type="entry name" value="ClpP/crotonase"/>
    <property type="match status" value="1"/>
</dbReference>
<dbReference type="PANTHER" id="PTHR11941">
    <property type="entry name" value="ENOYL-COA HYDRATASE-RELATED"/>
    <property type="match status" value="1"/>
</dbReference>
<dbReference type="GO" id="GO:0003824">
    <property type="term" value="F:catalytic activity"/>
    <property type="evidence" value="ECO:0007669"/>
    <property type="project" value="UniProtKB-ARBA"/>
</dbReference>
<proteinExistence type="predicted"/>
<dbReference type="CDD" id="cd06558">
    <property type="entry name" value="crotonase-like"/>
    <property type="match status" value="1"/>
</dbReference>
<dbReference type="EMBL" id="UINC01001083">
    <property type="protein sequence ID" value="SUZ70215.1"/>
    <property type="molecule type" value="Genomic_DNA"/>
</dbReference>
<dbReference type="PANTHER" id="PTHR11941:SF54">
    <property type="entry name" value="ENOYL-COA HYDRATASE, MITOCHONDRIAL"/>
    <property type="match status" value="1"/>
</dbReference>
<organism evidence="1">
    <name type="scientific">marine metagenome</name>
    <dbReference type="NCBI Taxonomy" id="408172"/>
    <lineage>
        <taxon>unclassified sequences</taxon>
        <taxon>metagenomes</taxon>
        <taxon>ecological metagenomes</taxon>
    </lineage>
</organism>
<protein>
    <recommendedName>
        <fullName evidence="2">Enoyl-CoA hydratase</fullName>
    </recommendedName>
</protein>
<accession>A0A381PT70</accession>
<dbReference type="GO" id="GO:0006635">
    <property type="term" value="P:fatty acid beta-oxidation"/>
    <property type="evidence" value="ECO:0007669"/>
    <property type="project" value="TreeGrafter"/>
</dbReference>